<dbReference type="Proteomes" id="UP001305815">
    <property type="component" value="Chromosome"/>
</dbReference>
<dbReference type="NCBIfam" id="TIGR01509">
    <property type="entry name" value="HAD-SF-IA-v3"/>
    <property type="match status" value="1"/>
</dbReference>
<accession>A0ABM8I0Z9</accession>
<sequence length="218" mass="24218">MIKGVIFDMDGTMFDTERLSAISWKKAGEKLHLDIQDELIDKIQGRNPAAIRKVFMGRFGEDLDYDGARRVKHEFFEEMTKEGIPVKKGLKELLEYLKESGIPAVVATSTERIRAEAFIKRAGVYDYFTDCVYGDLIQASKPAPDIFLEAAAKIGQDPGDCVVLEDSSVGLQAAVAAGSYAIYIPDVAKVPDEIQRKADAKLADLSQVIGWIKEKEKR</sequence>
<dbReference type="RefSeq" id="WP_230107151.1">
    <property type="nucleotide sequence ID" value="NZ_AP024845.1"/>
</dbReference>
<name>A0ABM8I0Z9_9FIRM</name>
<dbReference type="Gene3D" id="3.40.50.1000">
    <property type="entry name" value="HAD superfamily/HAD-like"/>
    <property type="match status" value="1"/>
</dbReference>
<gene>
    <name evidence="1" type="ORF">Lac1_05700</name>
</gene>
<dbReference type="EMBL" id="AP027742">
    <property type="protein sequence ID" value="BDZ76387.1"/>
    <property type="molecule type" value="Genomic_DNA"/>
</dbReference>
<protein>
    <submittedName>
        <fullName evidence="1">Phosphorylated carbohydrates phosphatase</fullName>
    </submittedName>
</protein>
<dbReference type="InterPro" id="IPR036412">
    <property type="entry name" value="HAD-like_sf"/>
</dbReference>
<organism evidence="1 2">
    <name type="scientific">Claveliimonas bilis</name>
    <dbReference type="NCBI Taxonomy" id="3028070"/>
    <lineage>
        <taxon>Bacteria</taxon>
        <taxon>Bacillati</taxon>
        <taxon>Bacillota</taxon>
        <taxon>Clostridia</taxon>
        <taxon>Lachnospirales</taxon>
        <taxon>Lachnospiraceae</taxon>
        <taxon>Claveliimonas</taxon>
    </lineage>
</organism>
<dbReference type="InterPro" id="IPR023198">
    <property type="entry name" value="PGP-like_dom2"/>
</dbReference>
<dbReference type="SFLD" id="SFLDG01129">
    <property type="entry name" value="C1.5:_HAD__Beta-PGM__Phosphata"/>
    <property type="match status" value="1"/>
</dbReference>
<dbReference type="PANTHER" id="PTHR18901:SF38">
    <property type="entry name" value="PSEUDOURIDINE-5'-PHOSPHATASE"/>
    <property type="match status" value="1"/>
</dbReference>
<reference evidence="2" key="1">
    <citation type="journal article" date="2023" name="Int. J. Syst. Evol. Microbiol.">
        <title>Claveliimonas bilis gen. nov., sp. nov., deoxycholic acid-producing bacteria isolated from human faeces, and reclassification of Sellimonas monacensis Zenner et al. 2021 as Claveliimonas monacensis comb. nov.</title>
        <authorList>
            <person name="Hisatomi A."/>
            <person name="Kastawa N.W.E.P.G."/>
            <person name="Song I."/>
            <person name="Ohkuma M."/>
            <person name="Fukiya S."/>
            <person name="Sakamoto M."/>
        </authorList>
    </citation>
    <scope>NUCLEOTIDE SEQUENCE [LARGE SCALE GENOMIC DNA]</scope>
    <source>
        <strain evidence="2">12BBH14</strain>
    </source>
</reference>
<dbReference type="SUPFAM" id="SSF56784">
    <property type="entry name" value="HAD-like"/>
    <property type="match status" value="1"/>
</dbReference>
<dbReference type="Gene3D" id="1.10.150.240">
    <property type="entry name" value="Putative phosphatase, domain 2"/>
    <property type="match status" value="1"/>
</dbReference>
<dbReference type="SFLD" id="SFLDS00003">
    <property type="entry name" value="Haloacid_Dehalogenase"/>
    <property type="match status" value="1"/>
</dbReference>
<dbReference type="InterPro" id="IPR006439">
    <property type="entry name" value="HAD-SF_hydro_IA"/>
</dbReference>
<dbReference type="InterPro" id="IPR023214">
    <property type="entry name" value="HAD_sf"/>
</dbReference>
<proteinExistence type="predicted"/>
<keyword evidence="2" id="KW-1185">Reference proteome</keyword>
<dbReference type="PANTHER" id="PTHR18901">
    <property type="entry name" value="2-DEOXYGLUCOSE-6-PHOSPHATE PHOSPHATASE 2"/>
    <property type="match status" value="1"/>
</dbReference>
<evidence type="ECO:0000313" key="2">
    <source>
        <dbReference type="Proteomes" id="UP001305815"/>
    </source>
</evidence>
<dbReference type="PRINTS" id="PR00413">
    <property type="entry name" value="HADHALOGNASE"/>
</dbReference>
<evidence type="ECO:0000313" key="1">
    <source>
        <dbReference type="EMBL" id="BDZ76387.1"/>
    </source>
</evidence>
<dbReference type="Pfam" id="PF00702">
    <property type="entry name" value="Hydrolase"/>
    <property type="match status" value="1"/>
</dbReference>